<evidence type="ECO:0000313" key="4">
    <source>
        <dbReference type="Proteomes" id="UP000235916"/>
    </source>
</evidence>
<proteinExistence type="predicted"/>
<evidence type="ECO:0000259" key="2">
    <source>
        <dbReference type="Pfam" id="PF00112"/>
    </source>
</evidence>
<dbReference type="EMBL" id="POSP01000003">
    <property type="protein sequence ID" value="PND39706.1"/>
    <property type="molecule type" value="Genomic_DNA"/>
</dbReference>
<comment type="caution">
    <text evidence="3">The sequence shown here is derived from an EMBL/GenBank/DDBJ whole genome shotgun (WGS) entry which is preliminary data.</text>
</comment>
<dbReference type="Proteomes" id="UP000235916">
    <property type="component" value="Unassembled WGS sequence"/>
</dbReference>
<dbReference type="AlphaFoldDB" id="A0A2N8L1Y5"/>
<accession>A0A2N8L1Y5</accession>
<dbReference type="Gene3D" id="3.90.70.10">
    <property type="entry name" value="Cysteine proteinases"/>
    <property type="match status" value="1"/>
</dbReference>
<keyword evidence="4" id="KW-1185">Reference proteome</keyword>
<protein>
    <submittedName>
        <fullName evidence="3">Peptidase C1</fullName>
    </submittedName>
</protein>
<sequence>MDFRDRLYQASLVEVPSQLFLEDYLKHKVPVLNQGTEGACTGFALATVAHFLLRRRKVVPDKGQVSARMFYEMARRYDEWEGEDYDGSSARGAMKAWQKHGVCAEALWPSLAKPSAKSPGLTRERADDSALRPLGAYLRVNHRDLVAMHAALAEVGILYATSEVHAGWDEVGADGLIHPNEQLLGGHAFAIVAYDEHGFWLQNSWGPSWGRRGFGHISYADWLAHGSDVWVARLGVPVTTSQIAGAPATNTRSTASAQGALNQLRPHVINLGNDGKLDPRGELGMREADLQQLFRVDLRNTLKTWSRRRIVLHAHGGLVAADAALQRLAAYKKQLMPQEAYPLSFIWHSDYWTTLSHMLSELLRGRRTEGALDRSKDFLLDRLDDGLEPLARALTGKSAWSEMKENALAASRPGHGAALAAAEIHRLAQEFPDLEVHLVAHSAGSILGAPLLDLLSTGAHKVRSCTLWAPACTHTLFEAHYAPALEDGRLDAMTLYTLDDHHERADHCAHIYNKSLLYLVSNAFEDKPRPWFGADGEPILGLAKFLDRGRVAQLIASGRIHHVLAPNLAAGVDGSKASSHGAFDDDETTVSGSFARMLGATAPAPATRGQRSGPAQPATPPLAFERSAASLQAQRRALDALSRKL</sequence>
<dbReference type="InterPro" id="IPR038765">
    <property type="entry name" value="Papain-like_cys_pep_sf"/>
</dbReference>
<gene>
    <name evidence="3" type="ORF">C1O66_11550</name>
</gene>
<dbReference type="InterPro" id="IPR029058">
    <property type="entry name" value="AB_hydrolase_fold"/>
</dbReference>
<name>A0A2N8L1Y5_9BURK</name>
<feature type="domain" description="Peptidase C1A papain C-terminal" evidence="2">
    <location>
        <begin position="30"/>
        <end position="218"/>
    </location>
</feature>
<dbReference type="SUPFAM" id="SSF53474">
    <property type="entry name" value="alpha/beta-Hydrolases"/>
    <property type="match status" value="1"/>
</dbReference>
<dbReference type="GO" id="GO:0008234">
    <property type="term" value="F:cysteine-type peptidase activity"/>
    <property type="evidence" value="ECO:0007669"/>
    <property type="project" value="InterPro"/>
</dbReference>
<dbReference type="SUPFAM" id="SSF54001">
    <property type="entry name" value="Cysteine proteinases"/>
    <property type="match status" value="1"/>
</dbReference>
<evidence type="ECO:0000256" key="1">
    <source>
        <dbReference type="SAM" id="MobiDB-lite"/>
    </source>
</evidence>
<feature type="region of interest" description="Disordered" evidence="1">
    <location>
        <begin position="603"/>
        <end position="623"/>
    </location>
</feature>
<dbReference type="CDD" id="cd02619">
    <property type="entry name" value="Peptidase_C1"/>
    <property type="match status" value="1"/>
</dbReference>
<dbReference type="InterPro" id="IPR000668">
    <property type="entry name" value="Peptidase_C1A_C"/>
</dbReference>
<reference evidence="3 4" key="1">
    <citation type="submission" date="2018-01" db="EMBL/GenBank/DDBJ databases">
        <title>Draft genome sequence of Paucibacter aquatile CR182 isolated from freshwater of the Nakdong River.</title>
        <authorList>
            <person name="Choi A."/>
            <person name="Chung E.J."/>
        </authorList>
    </citation>
    <scope>NUCLEOTIDE SEQUENCE [LARGE SCALE GENOMIC DNA]</scope>
    <source>
        <strain evidence="3 4">CR182</strain>
    </source>
</reference>
<evidence type="ECO:0000313" key="3">
    <source>
        <dbReference type="EMBL" id="PND39706.1"/>
    </source>
</evidence>
<dbReference type="GO" id="GO:0006508">
    <property type="term" value="P:proteolysis"/>
    <property type="evidence" value="ECO:0007669"/>
    <property type="project" value="InterPro"/>
</dbReference>
<organism evidence="3 4">
    <name type="scientific">Kinneretia aquatilis</name>
    <dbReference type="NCBI Taxonomy" id="2070761"/>
    <lineage>
        <taxon>Bacteria</taxon>
        <taxon>Pseudomonadati</taxon>
        <taxon>Pseudomonadota</taxon>
        <taxon>Betaproteobacteria</taxon>
        <taxon>Burkholderiales</taxon>
        <taxon>Sphaerotilaceae</taxon>
        <taxon>Roseateles</taxon>
    </lineage>
</organism>
<dbReference type="Pfam" id="PF00112">
    <property type="entry name" value="Peptidase_C1"/>
    <property type="match status" value="1"/>
</dbReference>